<keyword evidence="4" id="KW-1185">Reference proteome</keyword>
<gene>
    <name evidence="2" type="ORF">GLYMA_02G135600</name>
</gene>
<dbReference type="InterPro" id="IPR002156">
    <property type="entry name" value="RNaseH_domain"/>
</dbReference>
<accession>A0A0R0KWL3</accession>
<evidence type="ECO:0000313" key="4">
    <source>
        <dbReference type="Proteomes" id="UP000008827"/>
    </source>
</evidence>
<evidence type="ECO:0000259" key="1">
    <source>
        <dbReference type="Pfam" id="PF13456"/>
    </source>
</evidence>
<dbReference type="GO" id="GO:0004523">
    <property type="term" value="F:RNA-DNA hybrid ribonuclease activity"/>
    <property type="evidence" value="ECO:0007669"/>
    <property type="project" value="InterPro"/>
</dbReference>
<evidence type="ECO:0000313" key="2">
    <source>
        <dbReference type="EMBL" id="KRH71190.1"/>
    </source>
</evidence>
<sequence length="82" mass="9545">MDCKVIVDKVNNTAIDSTKIWSIISECRKLLVQNPNIRIHFIMRQSNDVVHSIARGAIFHARFKVYHYVPTCIVQTFINELM</sequence>
<dbReference type="InParanoid" id="A0A0R0KWL3"/>
<dbReference type="Gramene" id="KRH71190">
    <property type="protein sequence ID" value="KRH71190"/>
    <property type="gene ID" value="GLYMA_02G135600"/>
</dbReference>
<dbReference type="Proteomes" id="UP000008827">
    <property type="component" value="Chromosome 2"/>
</dbReference>
<feature type="domain" description="RNase H type-1" evidence="1">
    <location>
        <begin position="2"/>
        <end position="55"/>
    </location>
</feature>
<dbReference type="SMR" id="A0A0R0KWL3"/>
<evidence type="ECO:0000313" key="3">
    <source>
        <dbReference type="EnsemblPlants" id="KRH71190"/>
    </source>
</evidence>
<dbReference type="GO" id="GO:0003676">
    <property type="term" value="F:nucleic acid binding"/>
    <property type="evidence" value="ECO:0007669"/>
    <property type="project" value="InterPro"/>
</dbReference>
<protein>
    <recommendedName>
        <fullName evidence="1">RNase H type-1 domain-containing protein</fullName>
    </recommendedName>
</protein>
<proteinExistence type="predicted"/>
<name>A0A0R0KWL3_SOYBN</name>
<dbReference type="EMBL" id="CM000835">
    <property type="protein sequence ID" value="KRH71190.1"/>
    <property type="molecule type" value="Genomic_DNA"/>
</dbReference>
<dbReference type="AlphaFoldDB" id="A0A0R0KWL3"/>
<dbReference type="EnsemblPlants" id="KRH71190">
    <property type="protein sequence ID" value="KRH71190"/>
    <property type="gene ID" value="GLYMA_02G135600"/>
</dbReference>
<reference evidence="2 3" key="1">
    <citation type="journal article" date="2010" name="Nature">
        <title>Genome sequence of the palaeopolyploid soybean.</title>
        <authorList>
            <person name="Schmutz J."/>
            <person name="Cannon S.B."/>
            <person name="Schlueter J."/>
            <person name="Ma J."/>
            <person name="Mitros T."/>
            <person name="Nelson W."/>
            <person name="Hyten D.L."/>
            <person name="Song Q."/>
            <person name="Thelen J.J."/>
            <person name="Cheng J."/>
            <person name="Xu D."/>
            <person name="Hellsten U."/>
            <person name="May G.D."/>
            <person name="Yu Y."/>
            <person name="Sakurai T."/>
            <person name="Umezawa T."/>
            <person name="Bhattacharyya M.K."/>
            <person name="Sandhu D."/>
            <person name="Valliyodan B."/>
            <person name="Lindquist E."/>
            <person name="Peto M."/>
            <person name="Grant D."/>
            <person name="Shu S."/>
            <person name="Goodstein D."/>
            <person name="Barry K."/>
            <person name="Futrell-Griggs M."/>
            <person name="Abernathy B."/>
            <person name="Du J."/>
            <person name="Tian Z."/>
            <person name="Zhu L."/>
            <person name="Gill N."/>
            <person name="Joshi T."/>
            <person name="Libault M."/>
            <person name="Sethuraman A."/>
            <person name="Zhang X.-C."/>
            <person name="Shinozaki K."/>
            <person name="Nguyen H.T."/>
            <person name="Wing R.A."/>
            <person name="Cregan P."/>
            <person name="Specht J."/>
            <person name="Grimwood J."/>
            <person name="Rokhsar D."/>
            <person name="Stacey G."/>
            <person name="Shoemaker R.C."/>
            <person name="Jackson S.A."/>
        </authorList>
    </citation>
    <scope>NUCLEOTIDE SEQUENCE</scope>
    <source>
        <strain evidence="3">cv. Williams 82</strain>
        <tissue evidence="2">Callus</tissue>
    </source>
</reference>
<organism evidence="2">
    <name type="scientific">Glycine max</name>
    <name type="common">Soybean</name>
    <name type="synonym">Glycine hispida</name>
    <dbReference type="NCBI Taxonomy" id="3847"/>
    <lineage>
        <taxon>Eukaryota</taxon>
        <taxon>Viridiplantae</taxon>
        <taxon>Streptophyta</taxon>
        <taxon>Embryophyta</taxon>
        <taxon>Tracheophyta</taxon>
        <taxon>Spermatophyta</taxon>
        <taxon>Magnoliopsida</taxon>
        <taxon>eudicotyledons</taxon>
        <taxon>Gunneridae</taxon>
        <taxon>Pentapetalae</taxon>
        <taxon>rosids</taxon>
        <taxon>fabids</taxon>
        <taxon>Fabales</taxon>
        <taxon>Fabaceae</taxon>
        <taxon>Papilionoideae</taxon>
        <taxon>50 kb inversion clade</taxon>
        <taxon>NPAAA clade</taxon>
        <taxon>indigoferoid/millettioid clade</taxon>
        <taxon>Phaseoleae</taxon>
        <taxon>Glycine</taxon>
        <taxon>Glycine subgen. Soja</taxon>
    </lineage>
</organism>
<reference evidence="2" key="3">
    <citation type="submission" date="2018-07" db="EMBL/GenBank/DDBJ databases">
        <title>WGS assembly of Glycine max.</title>
        <authorList>
            <person name="Schmutz J."/>
            <person name="Cannon S."/>
            <person name="Schlueter J."/>
            <person name="Ma J."/>
            <person name="Mitros T."/>
            <person name="Nelson W."/>
            <person name="Hyten D."/>
            <person name="Song Q."/>
            <person name="Thelen J."/>
            <person name="Cheng J."/>
            <person name="Xu D."/>
            <person name="Hellsten U."/>
            <person name="May G."/>
            <person name="Yu Y."/>
            <person name="Sakurai T."/>
            <person name="Umezawa T."/>
            <person name="Bhattacharyya M."/>
            <person name="Sandhu D."/>
            <person name="Valliyodan B."/>
            <person name="Lindquist E."/>
            <person name="Peto M."/>
            <person name="Grant D."/>
            <person name="Shu S."/>
            <person name="Goodstein D."/>
            <person name="Barry K."/>
            <person name="Futrell-Griggs M."/>
            <person name="Abernathy B."/>
            <person name="Du J."/>
            <person name="Tian Z."/>
            <person name="Zhu L."/>
            <person name="Gill N."/>
            <person name="Joshi T."/>
            <person name="Libault M."/>
            <person name="Sethuraman A."/>
            <person name="Zhang X."/>
            <person name="Shinozaki K."/>
            <person name="Nguyen H."/>
            <person name="Wing R."/>
            <person name="Cregan P."/>
            <person name="Specht J."/>
            <person name="Grimwood J."/>
            <person name="Rokhsar D."/>
            <person name="Stacey G."/>
            <person name="Shoemaker R."/>
            <person name="Jackson S."/>
        </authorList>
    </citation>
    <scope>NUCLEOTIDE SEQUENCE</scope>
    <source>
        <tissue evidence="2">Callus</tissue>
    </source>
</reference>
<dbReference type="Pfam" id="PF13456">
    <property type="entry name" value="RVT_3"/>
    <property type="match status" value="1"/>
</dbReference>
<reference evidence="3" key="2">
    <citation type="submission" date="2018-02" db="UniProtKB">
        <authorList>
            <consortium name="EnsemblPlants"/>
        </authorList>
    </citation>
    <scope>IDENTIFICATION</scope>
    <source>
        <strain evidence="3">Williams 82</strain>
    </source>
</reference>